<keyword evidence="1" id="KW-0472">Membrane</keyword>
<evidence type="ECO:0000256" key="1">
    <source>
        <dbReference type="SAM" id="Phobius"/>
    </source>
</evidence>
<keyword evidence="1" id="KW-1133">Transmembrane helix</keyword>
<sequence length="214" mass="23992">MHLSHDIGVWIAALLTLGIFSFLYKDNPAYKLCEHLFVGISAGYYVVLNYYSVVKPNLLDPLFHDFGRNRHYLLLIPLVLGILLFSRFFPKGGWLSRWSIALILGVYPALRITGFGQGDFVEQVHGTILPLWVPGHAGTTIGNWLLVVGLLCTLIFFFFSKEHKGALGGTARLGVYFLMVSFGASYGYTVMARISLLIGRVMFLLHDWLGVLHL</sequence>
<keyword evidence="1" id="KW-0812">Transmembrane</keyword>
<evidence type="ECO:0000313" key="3">
    <source>
        <dbReference type="Proteomes" id="UP000316852"/>
    </source>
</evidence>
<reference evidence="2 3" key="1">
    <citation type="journal article" date="2019" name="Nat. Microbiol.">
        <title>Mediterranean grassland soil C-N compound turnover is dependent on rainfall and depth, and is mediated by genomically divergent microorganisms.</title>
        <authorList>
            <person name="Diamond S."/>
            <person name="Andeer P.F."/>
            <person name="Li Z."/>
            <person name="Crits-Christoph A."/>
            <person name="Burstein D."/>
            <person name="Anantharaman K."/>
            <person name="Lane K.R."/>
            <person name="Thomas B.C."/>
            <person name="Pan C."/>
            <person name="Northen T.R."/>
            <person name="Banfield J.F."/>
        </authorList>
    </citation>
    <scope>NUCLEOTIDE SEQUENCE [LARGE SCALE GENOMIC DNA]</scope>
    <source>
        <strain evidence="2">WS_6</strain>
    </source>
</reference>
<name>A0A538T852_UNCEI</name>
<feature type="transmembrane region" description="Helical" evidence="1">
    <location>
        <begin position="7"/>
        <end position="24"/>
    </location>
</feature>
<evidence type="ECO:0000313" key="2">
    <source>
        <dbReference type="EMBL" id="TMQ59812.1"/>
    </source>
</evidence>
<proteinExistence type="predicted"/>
<feature type="transmembrane region" description="Helical" evidence="1">
    <location>
        <begin position="101"/>
        <end position="121"/>
    </location>
</feature>
<dbReference type="AlphaFoldDB" id="A0A538T852"/>
<dbReference type="EMBL" id="VBOW01000019">
    <property type="protein sequence ID" value="TMQ59812.1"/>
    <property type="molecule type" value="Genomic_DNA"/>
</dbReference>
<feature type="transmembrane region" description="Helical" evidence="1">
    <location>
        <begin position="141"/>
        <end position="159"/>
    </location>
</feature>
<accession>A0A538T852</accession>
<dbReference type="Proteomes" id="UP000316852">
    <property type="component" value="Unassembled WGS sequence"/>
</dbReference>
<gene>
    <name evidence="2" type="ORF">E6K76_03660</name>
</gene>
<organism evidence="2 3">
    <name type="scientific">Eiseniibacteriota bacterium</name>
    <dbReference type="NCBI Taxonomy" id="2212470"/>
    <lineage>
        <taxon>Bacteria</taxon>
        <taxon>Candidatus Eiseniibacteriota</taxon>
    </lineage>
</organism>
<comment type="caution">
    <text evidence="2">The sequence shown here is derived from an EMBL/GenBank/DDBJ whole genome shotgun (WGS) entry which is preliminary data.</text>
</comment>
<feature type="transmembrane region" description="Helical" evidence="1">
    <location>
        <begin position="72"/>
        <end position="89"/>
    </location>
</feature>
<protein>
    <submittedName>
        <fullName evidence="2">Uncharacterized protein</fullName>
    </submittedName>
</protein>
<feature type="transmembrane region" description="Helical" evidence="1">
    <location>
        <begin position="36"/>
        <end position="52"/>
    </location>
</feature>
<feature type="transmembrane region" description="Helical" evidence="1">
    <location>
        <begin position="171"/>
        <end position="188"/>
    </location>
</feature>